<accession>A0A382Z9S2</accession>
<feature type="region of interest" description="Disordered" evidence="1">
    <location>
        <begin position="42"/>
        <end position="115"/>
    </location>
</feature>
<name>A0A382Z9S2_9ZZZZ</name>
<feature type="compositionally biased region" description="Gly residues" evidence="1">
    <location>
        <begin position="61"/>
        <end position="70"/>
    </location>
</feature>
<gene>
    <name evidence="2" type="ORF">METZ01_LOCUS444894</name>
</gene>
<evidence type="ECO:0000256" key="1">
    <source>
        <dbReference type="SAM" id="MobiDB-lite"/>
    </source>
</evidence>
<evidence type="ECO:0000313" key="2">
    <source>
        <dbReference type="EMBL" id="SVD92040.1"/>
    </source>
</evidence>
<organism evidence="2">
    <name type="scientific">marine metagenome</name>
    <dbReference type="NCBI Taxonomy" id="408172"/>
    <lineage>
        <taxon>unclassified sequences</taxon>
        <taxon>metagenomes</taxon>
        <taxon>ecological metagenomes</taxon>
    </lineage>
</organism>
<proteinExistence type="predicted"/>
<dbReference type="EMBL" id="UINC01182042">
    <property type="protein sequence ID" value="SVD92040.1"/>
    <property type="molecule type" value="Genomic_DNA"/>
</dbReference>
<feature type="non-terminal residue" evidence="2">
    <location>
        <position position="1"/>
    </location>
</feature>
<protein>
    <submittedName>
        <fullName evidence="2">Uncharacterized protein</fullName>
    </submittedName>
</protein>
<sequence length="259" mass="27162">VMQNIVVTRNNDLITIKDEDGSIYRGRVMIAGVNLPMLAAGAGDRRQGNDGLNTGGDQNAGQGGGVGGNAGRRPSKPPIQTRPPGSTSPAAKDKPKAPPVQPAVPLIPAKAPPNDMMANSLKITDDDLKKGPIFGHNILATSEGGREDIYHNFQGKSVWWNYTPTQPGEMNISTRGSNFDTTLGVFVAGGGLLPAPTASPFWNDNAGNVPQSKLLLTCEPGKNYLIAVDGKGGATGKIKLSMRFKASPTVTMVQPQTPL</sequence>
<reference evidence="2" key="1">
    <citation type="submission" date="2018-05" db="EMBL/GenBank/DDBJ databases">
        <authorList>
            <person name="Lanie J.A."/>
            <person name="Ng W.-L."/>
            <person name="Kazmierczak K.M."/>
            <person name="Andrzejewski T.M."/>
            <person name="Davidsen T.M."/>
            <person name="Wayne K.J."/>
            <person name="Tettelin H."/>
            <person name="Glass J.I."/>
            <person name="Rusch D."/>
            <person name="Podicherti R."/>
            <person name="Tsui H.-C.T."/>
            <person name="Winkler M.E."/>
        </authorList>
    </citation>
    <scope>NUCLEOTIDE SEQUENCE</scope>
</reference>
<feature type="non-terminal residue" evidence="2">
    <location>
        <position position="259"/>
    </location>
</feature>
<dbReference type="AlphaFoldDB" id="A0A382Z9S2"/>